<dbReference type="Gene3D" id="3.10.660.10">
    <property type="entry name" value="DPH Zinc finger"/>
    <property type="match status" value="1"/>
</dbReference>
<dbReference type="Proteomes" id="UP000077521">
    <property type="component" value="Unassembled WGS sequence"/>
</dbReference>
<name>A0A177TML7_9BASI</name>
<dbReference type="GO" id="GO:0046872">
    <property type="term" value="F:metal ion binding"/>
    <property type="evidence" value="ECO:0007669"/>
    <property type="project" value="UniProtKB-KW"/>
</dbReference>
<sequence length="94" mass="10569">MPAQSIYDEIELEDMSYDDVKRVFHYPCPCGDRFEISRRQLKDAEDIARCPSCSLIIRVVFDPLDFEDDEDEDLGGGAVNEAAKIEAQPVAITA</sequence>
<comment type="catalytic activity">
    <reaction evidence="6">
        <text>[3Fe-4S](1+)-[protein] + Fe(2+)-[Dph3] = [3Fe-4S](0)-[protein] + Fe(3+)-[Dph3]</text>
        <dbReference type="Rhea" id="RHEA:71235"/>
        <dbReference type="Rhea" id="RHEA-COMP:17996"/>
        <dbReference type="Rhea" id="RHEA-COMP:17997"/>
        <dbReference type="Rhea" id="RHEA-COMP:18002"/>
        <dbReference type="Rhea" id="RHEA-COMP:18003"/>
        <dbReference type="ChEBI" id="CHEBI:29033"/>
        <dbReference type="ChEBI" id="CHEBI:29034"/>
        <dbReference type="ChEBI" id="CHEBI:33751"/>
        <dbReference type="ChEBI" id="CHEBI:47402"/>
        <dbReference type="ChEBI" id="CHEBI:83228"/>
    </reaction>
</comment>
<dbReference type="PROSITE" id="PS51074">
    <property type="entry name" value="DPH_MB"/>
    <property type="match status" value="1"/>
</dbReference>
<evidence type="ECO:0000256" key="3">
    <source>
        <dbReference type="ARBA" id="ARBA00023004"/>
    </source>
</evidence>
<dbReference type="InterPro" id="IPR036671">
    <property type="entry name" value="DPH_MB_sf"/>
</dbReference>
<evidence type="ECO:0000313" key="10">
    <source>
        <dbReference type="EMBL" id="KAE8253920.1"/>
    </source>
</evidence>
<comment type="subunit">
    <text evidence="5">Component of the 2-(3-amino-3-carboxypropyl)histidine synthase complex composed of DPH1, DPH2, DPH3 and a NADH-dependent reductase, predominantly CBR1.</text>
</comment>
<keyword evidence="3" id="KW-0408">Iron</keyword>
<dbReference type="AlphaFoldDB" id="A0A177TML7"/>
<dbReference type="EMBL" id="LWDF02000209">
    <property type="protein sequence ID" value="KAE8253920.1"/>
    <property type="molecule type" value="Genomic_DNA"/>
</dbReference>
<dbReference type="Pfam" id="PF05207">
    <property type="entry name" value="Zn_ribbon_CSL"/>
    <property type="match status" value="1"/>
</dbReference>
<organism evidence="10 11">
    <name type="scientific">Tilletia indica</name>
    <dbReference type="NCBI Taxonomy" id="43049"/>
    <lineage>
        <taxon>Eukaryota</taxon>
        <taxon>Fungi</taxon>
        <taxon>Dikarya</taxon>
        <taxon>Basidiomycota</taxon>
        <taxon>Ustilaginomycotina</taxon>
        <taxon>Exobasidiomycetes</taxon>
        <taxon>Tilletiales</taxon>
        <taxon>Tilletiaceae</taxon>
        <taxon>Tilletia</taxon>
    </lineage>
</organism>
<evidence type="ECO:0000256" key="6">
    <source>
        <dbReference type="ARBA" id="ARBA00036267"/>
    </source>
</evidence>
<dbReference type="SUPFAM" id="SSF144217">
    <property type="entry name" value="CSL zinc finger"/>
    <property type="match status" value="1"/>
</dbReference>
<evidence type="ECO:0000256" key="7">
    <source>
        <dbReference type="ARBA" id="ARBA00041070"/>
    </source>
</evidence>
<evidence type="ECO:0000256" key="2">
    <source>
        <dbReference type="ARBA" id="ARBA00022723"/>
    </source>
</evidence>
<evidence type="ECO:0000256" key="8">
    <source>
        <dbReference type="ARBA" id="ARBA00048125"/>
    </source>
</evidence>
<evidence type="ECO:0000256" key="5">
    <source>
        <dbReference type="ARBA" id="ARBA00034128"/>
    </source>
</evidence>
<dbReference type="InterPro" id="IPR044248">
    <property type="entry name" value="DPH3/4-like"/>
</dbReference>
<gene>
    <name evidence="10" type="ORF">A4X13_0g3605</name>
</gene>
<evidence type="ECO:0000259" key="9">
    <source>
        <dbReference type="PROSITE" id="PS51074"/>
    </source>
</evidence>
<dbReference type="GO" id="GO:0017183">
    <property type="term" value="P:protein histidyl modification to diphthamide"/>
    <property type="evidence" value="ECO:0007669"/>
    <property type="project" value="UniProtKB-UniPathway"/>
</dbReference>
<evidence type="ECO:0000256" key="4">
    <source>
        <dbReference type="ARBA" id="ARBA00024032"/>
    </source>
</evidence>
<accession>A0A177TML7</accession>
<comment type="pathway">
    <text evidence="1">Protein modification; peptidyl-diphthamide biosynthesis.</text>
</comment>
<comment type="catalytic activity">
    <reaction evidence="8">
        <text>2 [3Fe-4S](0)-[protein] + 2 Fe(2+)-[Dph3] + NADH = 2 [4Fe-4S](1+)-[protein] + 2 [Dph3] + NAD(+) + H(+)</text>
        <dbReference type="Rhea" id="RHEA:71239"/>
        <dbReference type="Rhea" id="RHEA-COMP:17997"/>
        <dbReference type="Rhea" id="RHEA-COMP:17998"/>
        <dbReference type="Rhea" id="RHEA-COMP:18001"/>
        <dbReference type="Rhea" id="RHEA-COMP:18002"/>
        <dbReference type="ChEBI" id="CHEBI:15378"/>
        <dbReference type="ChEBI" id="CHEBI:29033"/>
        <dbReference type="ChEBI" id="CHEBI:33723"/>
        <dbReference type="ChEBI" id="CHEBI:47402"/>
        <dbReference type="ChEBI" id="CHEBI:57540"/>
        <dbReference type="ChEBI" id="CHEBI:57945"/>
        <dbReference type="ChEBI" id="CHEBI:83228"/>
    </reaction>
</comment>
<dbReference type="FunFam" id="3.10.660.10:FF:000001">
    <property type="entry name" value="Diphthamide biosynthesis 3"/>
    <property type="match status" value="1"/>
</dbReference>
<dbReference type="UniPathway" id="UPA00559"/>
<keyword evidence="11" id="KW-1185">Reference proteome</keyword>
<reference evidence="10" key="1">
    <citation type="submission" date="2016-04" db="EMBL/GenBank/DDBJ databases">
        <authorList>
            <person name="Nguyen H.D."/>
            <person name="Samba Siva P."/>
            <person name="Cullis J."/>
            <person name="Levesque C.A."/>
            <person name="Hambleton S."/>
        </authorList>
    </citation>
    <scope>NUCLEOTIDE SEQUENCE</scope>
    <source>
        <strain evidence="10">DAOMC 236416</strain>
    </source>
</reference>
<reference evidence="10" key="2">
    <citation type="journal article" date="2019" name="IMA Fungus">
        <title>Genome sequencing and comparison of five Tilletia species to identify candidate genes for the detection of regulated species infecting wheat.</title>
        <authorList>
            <person name="Nguyen H.D.T."/>
            <person name="Sultana T."/>
            <person name="Kesanakurti P."/>
            <person name="Hambleton S."/>
        </authorList>
    </citation>
    <scope>NUCLEOTIDE SEQUENCE</scope>
    <source>
        <strain evidence="10">DAOMC 236416</strain>
    </source>
</reference>
<feature type="domain" description="DPH-type MB" evidence="9">
    <location>
        <begin position="6"/>
        <end position="62"/>
    </location>
</feature>
<dbReference type="PANTHER" id="PTHR21454">
    <property type="entry name" value="DPH3 HOMOLOG-RELATED"/>
    <property type="match status" value="1"/>
</dbReference>
<comment type="caution">
    <text evidence="10">The sequence shown here is derived from an EMBL/GenBank/DDBJ whole genome shotgun (WGS) entry which is preliminary data.</text>
</comment>
<dbReference type="PANTHER" id="PTHR21454:SF31">
    <property type="entry name" value="DIPHTHAMIDE BIOSYNTHESIS PROTEIN 3"/>
    <property type="match status" value="1"/>
</dbReference>
<proteinExistence type="inferred from homology"/>
<dbReference type="OrthoDB" id="66964at2759"/>
<protein>
    <recommendedName>
        <fullName evidence="7">Diphthamide biosynthesis protein 3</fullName>
    </recommendedName>
</protein>
<keyword evidence="2" id="KW-0479">Metal-binding</keyword>
<dbReference type="InterPro" id="IPR007872">
    <property type="entry name" value="DPH_MB_dom"/>
</dbReference>
<evidence type="ECO:0000256" key="1">
    <source>
        <dbReference type="ARBA" id="ARBA00005156"/>
    </source>
</evidence>
<evidence type="ECO:0000313" key="11">
    <source>
        <dbReference type="Proteomes" id="UP000077521"/>
    </source>
</evidence>
<comment type="similarity">
    <text evidence="4">Belongs to the DPH3 family.</text>
</comment>